<keyword evidence="4" id="KW-1185">Reference proteome</keyword>
<dbReference type="OrthoDB" id="3501261at2759"/>
<gene>
    <name evidence="3" type="ORF">JI435_141050</name>
</gene>
<feature type="signal peptide" evidence="2">
    <location>
        <begin position="1"/>
        <end position="18"/>
    </location>
</feature>
<organism evidence="3 4">
    <name type="scientific">Phaeosphaeria nodorum (strain SN15 / ATCC MYA-4574 / FGSC 10173)</name>
    <name type="common">Glume blotch fungus</name>
    <name type="synonym">Parastagonospora nodorum</name>
    <dbReference type="NCBI Taxonomy" id="321614"/>
    <lineage>
        <taxon>Eukaryota</taxon>
        <taxon>Fungi</taxon>
        <taxon>Dikarya</taxon>
        <taxon>Ascomycota</taxon>
        <taxon>Pezizomycotina</taxon>
        <taxon>Dothideomycetes</taxon>
        <taxon>Pleosporomycetidae</taxon>
        <taxon>Pleosporales</taxon>
        <taxon>Pleosporineae</taxon>
        <taxon>Phaeosphaeriaceae</taxon>
        <taxon>Parastagonospora</taxon>
    </lineage>
</organism>
<dbReference type="EMBL" id="CP069036">
    <property type="protein sequence ID" value="QRD03131.1"/>
    <property type="molecule type" value="Genomic_DNA"/>
</dbReference>
<proteinExistence type="predicted"/>
<evidence type="ECO:0000256" key="1">
    <source>
        <dbReference type="SAM" id="MobiDB-lite"/>
    </source>
</evidence>
<evidence type="ECO:0000313" key="4">
    <source>
        <dbReference type="Proteomes" id="UP000663193"/>
    </source>
</evidence>
<dbReference type="RefSeq" id="XP_001804302.1">
    <property type="nucleotide sequence ID" value="XM_001804250.1"/>
</dbReference>
<name>A0A7U2FHW3_PHANO</name>
<reference evidence="4" key="1">
    <citation type="journal article" date="2021" name="BMC Genomics">
        <title>Chromosome-level genome assembly and manually-curated proteome of model necrotroph Parastagonospora nodorum Sn15 reveals a genome-wide trove of candidate effector homologs, and redundancy of virulence-related functions within an accessory chromosome.</title>
        <authorList>
            <person name="Bertazzoni S."/>
            <person name="Jones D.A.B."/>
            <person name="Phan H.T."/>
            <person name="Tan K.-C."/>
            <person name="Hane J.K."/>
        </authorList>
    </citation>
    <scope>NUCLEOTIDE SEQUENCE [LARGE SCALE GENOMIC DNA]</scope>
    <source>
        <strain evidence="4">SN15 / ATCC MYA-4574 / FGSC 10173)</strain>
    </source>
</reference>
<dbReference type="AlphaFoldDB" id="A0A7U2FHW3"/>
<feature type="compositionally biased region" description="Pro residues" evidence="1">
    <location>
        <begin position="32"/>
        <end position="51"/>
    </location>
</feature>
<feature type="region of interest" description="Disordered" evidence="1">
    <location>
        <begin position="24"/>
        <end position="57"/>
    </location>
</feature>
<dbReference type="KEGG" id="pno:SNOG_14105"/>
<accession>A0A7U2FHW3</accession>
<protein>
    <submittedName>
        <fullName evidence="3">Uncharacterized protein</fullName>
    </submittedName>
</protein>
<dbReference type="Proteomes" id="UP000663193">
    <property type="component" value="Chromosome 14"/>
</dbReference>
<evidence type="ECO:0000313" key="3">
    <source>
        <dbReference type="EMBL" id="QRD03131.1"/>
    </source>
</evidence>
<sequence>MKLLSVIAGAAFFTTSFGAPTAANNVLKGRAPPAPPGPPPPPPPPTPPPPSEADVSSHLKSIGKDTCLFYARVGSEEDIKAERNKRDYLQGYQIIKERWTDPSWPDQAKKNMPPGKPGKGRKFFEMASRVLARGCSGTVYVLLPSDTSGTDWVTDTVWHQQEWPNLPPVVTKVIRLKMDDASHMEVIWGSSSKRNVAPIQARAANDKCAISLNQWDNDQTDGPGDRFDLEFDVRNNNGVVLGHQARVSVGDWNPLRLLGSSLVTRIIVIPNGDSVGFWYFGRYWSTNDSRCKLGNWVDDANNARHREINCDFDC</sequence>
<dbReference type="VEuPathDB" id="FungiDB:JI435_141050"/>
<feature type="chain" id="PRO_5034057264" evidence="2">
    <location>
        <begin position="19"/>
        <end position="314"/>
    </location>
</feature>
<dbReference type="SUPFAM" id="SSF52309">
    <property type="entry name" value="N-(deoxy)ribosyltransferase-like"/>
    <property type="match status" value="1"/>
</dbReference>
<keyword evidence="2" id="KW-0732">Signal</keyword>
<evidence type="ECO:0000256" key="2">
    <source>
        <dbReference type="SAM" id="SignalP"/>
    </source>
</evidence>